<name>A0ABR1F217_9ASCO</name>
<dbReference type="RefSeq" id="XP_064766921.1">
    <property type="nucleotide sequence ID" value="XM_064913263.1"/>
</dbReference>
<accession>A0ABR1F217</accession>
<comment type="caution">
    <text evidence="1">The sequence shown here is derived from an EMBL/GenBank/DDBJ whole genome shotgun (WGS) entry which is preliminary data.</text>
</comment>
<dbReference type="GeneID" id="90038775"/>
<organism evidence="1 2">
    <name type="scientific">Myxozyma melibiosi</name>
    <dbReference type="NCBI Taxonomy" id="54550"/>
    <lineage>
        <taxon>Eukaryota</taxon>
        <taxon>Fungi</taxon>
        <taxon>Dikarya</taxon>
        <taxon>Ascomycota</taxon>
        <taxon>Saccharomycotina</taxon>
        <taxon>Lipomycetes</taxon>
        <taxon>Lipomycetales</taxon>
        <taxon>Lipomycetaceae</taxon>
        <taxon>Myxozyma</taxon>
    </lineage>
</organism>
<gene>
    <name evidence="1" type="ORF">BZA70DRAFT_282353</name>
</gene>
<evidence type="ECO:0000313" key="1">
    <source>
        <dbReference type="EMBL" id="KAK7203888.1"/>
    </source>
</evidence>
<reference evidence="1 2" key="1">
    <citation type="submission" date="2024-03" db="EMBL/GenBank/DDBJ databases">
        <title>Genome-scale model development and genomic sequencing of the oleaginous clade Lipomyces.</title>
        <authorList>
            <consortium name="Lawrence Berkeley National Laboratory"/>
            <person name="Czajka J.J."/>
            <person name="Han Y."/>
            <person name="Kim J."/>
            <person name="Mondo S.J."/>
            <person name="Hofstad B.A."/>
            <person name="Robles A."/>
            <person name="Haridas S."/>
            <person name="Riley R."/>
            <person name="LaButti K."/>
            <person name="Pangilinan J."/>
            <person name="Andreopoulos W."/>
            <person name="Lipzen A."/>
            <person name="Yan J."/>
            <person name="Wang M."/>
            <person name="Ng V."/>
            <person name="Grigoriev I.V."/>
            <person name="Spatafora J.W."/>
            <person name="Magnuson J.K."/>
            <person name="Baker S.E."/>
            <person name="Pomraning K.R."/>
        </authorList>
    </citation>
    <scope>NUCLEOTIDE SEQUENCE [LARGE SCALE GENOMIC DNA]</scope>
    <source>
        <strain evidence="1 2">Phaff 52-87</strain>
    </source>
</reference>
<dbReference type="EMBL" id="JBBJBU010000010">
    <property type="protein sequence ID" value="KAK7203888.1"/>
    <property type="molecule type" value="Genomic_DNA"/>
</dbReference>
<keyword evidence="2" id="KW-1185">Reference proteome</keyword>
<evidence type="ECO:0000313" key="2">
    <source>
        <dbReference type="Proteomes" id="UP001498771"/>
    </source>
</evidence>
<dbReference type="Proteomes" id="UP001498771">
    <property type="component" value="Unassembled WGS sequence"/>
</dbReference>
<sequence length="404" mass="44828">MAKQGATFNAFAAQGSVYRISALVMFTWALFHFVFSPSSSASISNEEAQAKARVALQHKIETADVGPDGFKIIARDYFEDFYGAQECKISSTRLYNPMTKPDGSLVRPYCDSKAKLLEALSGGGRVGFNAPYHPRSCEYRWFDPEEICMILDRFDAVIFIGESSMTSHLYGAFNSLLRKNLAWGALKNWELNEQQRQRCRCDSQYTNPQCGGSQTGSGDHFIADSAEILDAKEEGTRVGAPYVCNRVFHGIVNVNSEPVSQSTLEEIDEILTTYHKTAKPVPIIIQQGMSLGFNWDRTTKVIDAISKQIELHEPNPVHRPVLWLGPTAAGHLKPPGAIIEQGNPALHHFTIELAKRAQDRGFDALSLFNLTLQADSFDGTMYSGDVSLTTAMMVVNWLSRVESL</sequence>
<protein>
    <submittedName>
        <fullName evidence="1">Uncharacterized protein</fullName>
    </submittedName>
</protein>
<proteinExistence type="predicted"/>